<evidence type="ECO:0000256" key="9">
    <source>
        <dbReference type="ARBA" id="ARBA00022519"/>
    </source>
</evidence>
<evidence type="ECO:0000256" key="6">
    <source>
        <dbReference type="ARBA" id="ARBA00012448"/>
    </source>
</evidence>
<evidence type="ECO:0000256" key="3">
    <source>
        <dbReference type="ARBA" id="ARBA00004752"/>
    </source>
</evidence>
<evidence type="ECO:0000256" key="18">
    <source>
        <dbReference type="ARBA" id="ARBA00022984"/>
    </source>
</evidence>
<evidence type="ECO:0000259" key="29">
    <source>
        <dbReference type="Pfam" id="PF00905"/>
    </source>
</evidence>
<dbReference type="SUPFAM" id="SSF56601">
    <property type="entry name" value="beta-lactamase/transpeptidase-like"/>
    <property type="match status" value="1"/>
</dbReference>
<evidence type="ECO:0000256" key="14">
    <source>
        <dbReference type="ARBA" id="ARBA00022692"/>
    </source>
</evidence>
<comment type="catalytic activity">
    <reaction evidence="24">
        <text>Preferential cleavage: (Ac)2-L-Lys-D-Ala-|-D-Ala. Also transpeptidation of peptidyl-alanyl moieties that are N-acyl substituents of D-alanine.</text>
        <dbReference type="EC" id="3.4.16.4"/>
    </reaction>
</comment>
<protein>
    <recommendedName>
        <fullName evidence="7">Penicillin-binding protein 1A</fullName>
        <ecNumber evidence="25">2.4.99.28</ecNumber>
        <ecNumber evidence="6">3.4.16.4</ecNumber>
    </recommendedName>
</protein>
<dbReference type="Gene3D" id="3.40.710.10">
    <property type="entry name" value="DD-peptidase/beta-lactamase superfamily"/>
    <property type="match status" value="2"/>
</dbReference>
<gene>
    <name evidence="32" type="ORF">SAMN06297229_1823</name>
</gene>
<dbReference type="Pfam" id="PF00905">
    <property type="entry name" value="Transpeptidase"/>
    <property type="match status" value="1"/>
</dbReference>
<dbReference type="UniPathway" id="UPA00219"/>
<keyword evidence="23" id="KW-0961">Cell wall biogenesis/degradation</keyword>
<evidence type="ECO:0000256" key="8">
    <source>
        <dbReference type="ARBA" id="ARBA00022475"/>
    </source>
</evidence>
<dbReference type="GO" id="GO:0030288">
    <property type="term" value="C:outer membrane-bounded periplasmic space"/>
    <property type="evidence" value="ECO:0007669"/>
    <property type="project" value="TreeGrafter"/>
</dbReference>
<dbReference type="Gene3D" id="1.10.3810.10">
    <property type="entry name" value="Biosynthetic peptidoglycan transglycosylase-like"/>
    <property type="match status" value="1"/>
</dbReference>
<evidence type="ECO:0000256" key="10">
    <source>
        <dbReference type="ARBA" id="ARBA00022645"/>
    </source>
</evidence>
<dbReference type="GO" id="GO:0008955">
    <property type="term" value="F:peptidoglycan glycosyltransferase activity"/>
    <property type="evidence" value="ECO:0007669"/>
    <property type="project" value="UniProtKB-EC"/>
</dbReference>
<dbReference type="EC" id="2.4.99.28" evidence="25"/>
<evidence type="ECO:0000256" key="15">
    <source>
        <dbReference type="ARBA" id="ARBA00022801"/>
    </source>
</evidence>
<evidence type="ECO:0000256" key="1">
    <source>
        <dbReference type="ARBA" id="ARBA00002624"/>
    </source>
</evidence>
<keyword evidence="12" id="KW-0328">Glycosyltransferase</keyword>
<dbReference type="GO" id="GO:0009252">
    <property type="term" value="P:peptidoglycan biosynthetic process"/>
    <property type="evidence" value="ECO:0007669"/>
    <property type="project" value="UniProtKB-UniPathway"/>
</dbReference>
<evidence type="ECO:0000259" key="31">
    <source>
        <dbReference type="Pfam" id="PF17092"/>
    </source>
</evidence>
<keyword evidence="22" id="KW-0511">Multifunctional enzyme</keyword>
<dbReference type="RefSeq" id="WP_234996311.1">
    <property type="nucleotide sequence ID" value="NZ_FXWH01000002.1"/>
</dbReference>
<keyword evidence="14 28" id="KW-0812">Transmembrane</keyword>
<evidence type="ECO:0000256" key="25">
    <source>
        <dbReference type="ARBA" id="ARBA00044770"/>
    </source>
</evidence>
<dbReference type="EC" id="3.4.16.4" evidence="6"/>
<keyword evidence="17" id="KW-0735">Signal-anchor</keyword>
<organism evidence="32 33">
    <name type="scientific">Pseudidiomarina planktonica</name>
    <dbReference type="NCBI Taxonomy" id="1323738"/>
    <lineage>
        <taxon>Bacteria</taxon>
        <taxon>Pseudomonadati</taxon>
        <taxon>Pseudomonadota</taxon>
        <taxon>Gammaproteobacteria</taxon>
        <taxon>Alteromonadales</taxon>
        <taxon>Idiomarinaceae</taxon>
        <taxon>Pseudidiomarina</taxon>
    </lineage>
</organism>
<dbReference type="Proteomes" id="UP000194450">
    <property type="component" value="Unassembled WGS sequence"/>
</dbReference>
<evidence type="ECO:0000256" key="13">
    <source>
        <dbReference type="ARBA" id="ARBA00022679"/>
    </source>
</evidence>
<dbReference type="Pfam" id="PF00912">
    <property type="entry name" value="Transgly"/>
    <property type="match status" value="1"/>
</dbReference>
<feature type="domain" description="Glycosyl transferase family 51" evidence="30">
    <location>
        <begin position="55"/>
        <end position="229"/>
    </location>
</feature>
<feature type="domain" description="Penicillin-binding protein transpeptidase" evidence="29">
    <location>
        <begin position="462"/>
        <end position="730"/>
    </location>
</feature>
<dbReference type="Pfam" id="PF17092">
    <property type="entry name" value="PCB_OB"/>
    <property type="match status" value="1"/>
</dbReference>
<evidence type="ECO:0000256" key="17">
    <source>
        <dbReference type="ARBA" id="ARBA00022968"/>
    </source>
</evidence>
<feature type="transmembrane region" description="Helical" evidence="28">
    <location>
        <begin position="7"/>
        <end position="29"/>
    </location>
</feature>
<evidence type="ECO:0000256" key="19">
    <source>
        <dbReference type="ARBA" id="ARBA00022989"/>
    </source>
</evidence>
<reference evidence="33" key="1">
    <citation type="submission" date="2017-04" db="EMBL/GenBank/DDBJ databases">
        <authorList>
            <person name="Varghese N."/>
            <person name="Submissions S."/>
        </authorList>
    </citation>
    <scope>NUCLEOTIDE SEQUENCE [LARGE SCALE GENOMIC DNA]</scope>
</reference>
<dbReference type="InterPro" id="IPR001264">
    <property type="entry name" value="Glyco_trans_51"/>
</dbReference>
<keyword evidence="15" id="KW-0378">Hydrolase</keyword>
<dbReference type="InterPro" id="IPR050396">
    <property type="entry name" value="Glycosyltr_51/Transpeptidase"/>
</dbReference>
<comment type="pathway">
    <text evidence="3">Cell wall biogenesis; peptidoglycan biosynthesis.</text>
</comment>
<dbReference type="GO" id="GO:0005886">
    <property type="term" value="C:plasma membrane"/>
    <property type="evidence" value="ECO:0007669"/>
    <property type="project" value="UniProtKB-SubCell"/>
</dbReference>
<evidence type="ECO:0000256" key="28">
    <source>
        <dbReference type="SAM" id="Phobius"/>
    </source>
</evidence>
<dbReference type="GO" id="GO:0006508">
    <property type="term" value="P:proteolysis"/>
    <property type="evidence" value="ECO:0007669"/>
    <property type="project" value="UniProtKB-KW"/>
</dbReference>
<dbReference type="GO" id="GO:0009002">
    <property type="term" value="F:serine-type D-Ala-D-Ala carboxypeptidase activity"/>
    <property type="evidence" value="ECO:0007669"/>
    <property type="project" value="UniProtKB-EC"/>
</dbReference>
<comment type="function">
    <text evidence="1">Cell wall formation. Synthesis of cross-linked peptidoglycan from the lipid intermediates. The enzyme has a penicillin-insensitive transglycosylase N-terminal domain (formation of linear glycan strands) and a penicillin-sensitive transpeptidase C-terminal domain (cross-linking of the peptide subunits).</text>
</comment>
<evidence type="ECO:0000256" key="27">
    <source>
        <dbReference type="ARBA" id="ARBA00060592"/>
    </source>
</evidence>
<keyword evidence="18" id="KW-0573">Peptidoglycan synthesis</keyword>
<dbReference type="InterPro" id="IPR001460">
    <property type="entry name" value="PCN-bd_Tpept"/>
</dbReference>
<dbReference type="AlphaFoldDB" id="A0A1Y6FY53"/>
<comment type="subcellular location">
    <subcellularLocation>
        <location evidence="2">Cell inner membrane</location>
        <topology evidence="2">Single-pass type II membrane protein</topology>
    </subcellularLocation>
</comment>
<keyword evidence="33" id="KW-1185">Reference proteome</keyword>
<evidence type="ECO:0000256" key="5">
    <source>
        <dbReference type="ARBA" id="ARBA00007739"/>
    </source>
</evidence>
<dbReference type="GO" id="GO:0071555">
    <property type="term" value="P:cell wall organization"/>
    <property type="evidence" value="ECO:0007669"/>
    <property type="project" value="UniProtKB-KW"/>
</dbReference>
<dbReference type="PANTHER" id="PTHR32282:SF27">
    <property type="entry name" value="PENICILLIN-BINDING PROTEIN 1A"/>
    <property type="match status" value="1"/>
</dbReference>
<dbReference type="SUPFAM" id="SSF53955">
    <property type="entry name" value="Lysozyme-like"/>
    <property type="match status" value="1"/>
</dbReference>
<sequence length="850" mass="93780">MKVLKFLLKLGLLGFVLGVVAVVAIYIYVRPDLPSVQELRDVRWQTPMQVYSADGELISQFGEMRRIPLRIEEIPQPMIDAFLSTEDTRFYDHFGIDPIGVGRALFLLVSTGEIQGGGSTITQQLARNFYLSYEQTWIRKIKEAFIALHIEQQLEKDEILTLYLNKISFGHRAFGVGAAAQVYYGKTVDQLTLAEIAVIAGLPKAPSTMNPVSYPERARGRRAVVLGRMLDERKISQQEYQEALQAPVKTYVHGAEVTMEAPYLAEMVRQEMVARFGEEEAYTAGFKVYTTANAKQQRGAIQAVRDNLHRYDERHGYRGPVSVLWESEEKPPQPRVANANNDDVELVPLVASGATAWSDEDISAYLEQHRSIGRLVPAVVTQVAAADAEEQTAEVLLRTGEKVTLPWGSWRWARPYMNDERQGPAPKTVADVVAPGHHIWVRPDPENQWRLAQVPEPSSALIALRPQDGGIAAAVGGYSFTLSQYNRALQAERQAGSNIKPFIYSAALDNGFTLASLVNDAPINQWNPGTGVAWRPRNSPDVYEGPIRVRQGLAKSKNVVSVRLLRALGVDTTVDHLTKFGFERSELPRNESLSLGSASMTPLQVARGYAVFANGGYLVDPYVIERIEDADGEVVYEAKPKVACVSCETGDREFEQAPQVISEQNTFLIQQAMSSAIWGGGSWAHKTGWNGTAWRVTRSSAIVDKAGRNVFGKTGTTNDVKDTWFSGFVSGLVATVWVGHDNLERTLGRSTMNSNLTSKEQSISGAEAGAKTALPAWIEFMEVAIQDVPALPTSTPPDIVSARIDLATGKLSKRTDHTTRFEYFMSGTAPTDYADSNDQESVFESEGGLF</sequence>
<evidence type="ECO:0000313" key="33">
    <source>
        <dbReference type="Proteomes" id="UP000194450"/>
    </source>
</evidence>
<keyword evidence="11" id="KW-0645">Protease</keyword>
<dbReference type="PANTHER" id="PTHR32282">
    <property type="entry name" value="BINDING PROTEIN TRANSPEPTIDASE, PUTATIVE-RELATED"/>
    <property type="match status" value="1"/>
</dbReference>
<dbReference type="NCBIfam" id="TIGR02074">
    <property type="entry name" value="PBP_1a_fam"/>
    <property type="match status" value="1"/>
</dbReference>
<dbReference type="EMBL" id="FXWH01000002">
    <property type="protein sequence ID" value="SMQ79900.1"/>
    <property type="molecule type" value="Genomic_DNA"/>
</dbReference>
<accession>A0A1Y6FY53</accession>
<keyword evidence="9" id="KW-0997">Cell inner membrane</keyword>
<dbReference type="InterPro" id="IPR023346">
    <property type="entry name" value="Lysozyme-like_dom_sf"/>
</dbReference>
<feature type="domain" description="Penicillin-binding protein OB-like" evidence="31">
    <location>
        <begin position="317"/>
        <end position="456"/>
    </location>
</feature>
<evidence type="ECO:0000256" key="22">
    <source>
        <dbReference type="ARBA" id="ARBA00023268"/>
    </source>
</evidence>
<comment type="pathway">
    <text evidence="27">Glycan biosynthesis.</text>
</comment>
<dbReference type="InterPro" id="IPR036950">
    <property type="entry name" value="PBP_transglycosylase"/>
</dbReference>
<dbReference type="InterPro" id="IPR031376">
    <property type="entry name" value="PCB_OB"/>
</dbReference>
<keyword evidence="10" id="KW-0121">Carboxypeptidase</keyword>
<keyword evidence="8" id="KW-1003">Cell membrane</keyword>
<evidence type="ECO:0000256" key="4">
    <source>
        <dbReference type="ARBA" id="ARBA00007090"/>
    </source>
</evidence>
<evidence type="ECO:0000259" key="30">
    <source>
        <dbReference type="Pfam" id="PF00912"/>
    </source>
</evidence>
<comment type="similarity">
    <text evidence="5">In the N-terminal section; belongs to the glycosyltransferase 51 family.</text>
</comment>
<evidence type="ECO:0000256" key="24">
    <source>
        <dbReference type="ARBA" id="ARBA00034000"/>
    </source>
</evidence>
<dbReference type="GO" id="GO:0008658">
    <property type="term" value="F:penicillin binding"/>
    <property type="evidence" value="ECO:0007669"/>
    <property type="project" value="InterPro"/>
</dbReference>
<dbReference type="FunFam" id="1.10.3810.10:FF:000003">
    <property type="entry name" value="Penicillin-binding protein 1a"/>
    <property type="match status" value="1"/>
</dbReference>
<keyword evidence="20 28" id="KW-0472">Membrane</keyword>
<evidence type="ECO:0000256" key="2">
    <source>
        <dbReference type="ARBA" id="ARBA00004249"/>
    </source>
</evidence>
<evidence type="ECO:0000256" key="21">
    <source>
        <dbReference type="ARBA" id="ARBA00023251"/>
    </source>
</evidence>
<comment type="similarity">
    <text evidence="4">In the C-terminal section; belongs to the transpeptidase family.</text>
</comment>
<keyword evidence="13" id="KW-0808">Transferase</keyword>
<keyword evidence="19 28" id="KW-1133">Transmembrane helix</keyword>
<evidence type="ECO:0000256" key="26">
    <source>
        <dbReference type="ARBA" id="ARBA00049902"/>
    </source>
</evidence>
<dbReference type="GO" id="GO:0046677">
    <property type="term" value="P:response to antibiotic"/>
    <property type="evidence" value="ECO:0007669"/>
    <property type="project" value="UniProtKB-KW"/>
</dbReference>
<evidence type="ECO:0000256" key="20">
    <source>
        <dbReference type="ARBA" id="ARBA00023136"/>
    </source>
</evidence>
<keyword evidence="21" id="KW-0046">Antibiotic resistance</keyword>
<evidence type="ECO:0000256" key="11">
    <source>
        <dbReference type="ARBA" id="ARBA00022670"/>
    </source>
</evidence>
<evidence type="ECO:0000313" key="32">
    <source>
        <dbReference type="EMBL" id="SMQ79900.1"/>
    </source>
</evidence>
<evidence type="ECO:0000256" key="23">
    <source>
        <dbReference type="ARBA" id="ARBA00023316"/>
    </source>
</evidence>
<evidence type="ECO:0000256" key="16">
    <source>
        <dbReference type="ARBA" id="ARBA00022960"/>
    </source>
</evidence>
<evidence type="ECO:0000256" key="7">
    <source>
        <dbReference type="ARBA" id="ARBA00018638"/>
    </source>
</evidence>
<proteinExistence type="inferred from homology"/>
<dbReference type="GO" id="GO:0008360">
    <property type="term" value="P:regulation of cell shape"/>
    <property type="evidence" value="ECO:0007669"/>
    <property type="project" value="UniProtKB-KW"/>
</dbReference>
<comment type="catalytic activity">
    <reaction evidence="26">
        <text>[GlcNAc-(1-&gt;4)-Mur2Ac(oyl-L-Ala-gamma-D-Glu-L-Lys-D-Ala-D-Ala)](n)-di-trans,octa-cis-undecaprenyl diphosphate + beta-D-GlcNAc-(1-&gt;4)-Mur2Ac(oyl-L-Ala-gamma-D-Glu-L-Lys-D-Ala-D-Ala)-di-trans,octa-cis-undecaprenyl diphosphate = [GlcNAc-(1-&gt;4)-Mur2Ac(oyl-L-Ala-gamma-D-Glu-L-Lys-D-Ala-D-Ala)](n+1)-di-trans,octa-cis-undecaprenyl diphosphate + di-trans,octa-cis-undecaprenyl diphosphate + H(+)</text>
        <dbReference type="Rhea" id="RHEA:23708"/>
        <dbReference type="Rhea" id="RHEA-COMP:9602"/>
        <dbReference type="Rhea" id="RHEA-COMP:9603"/>
        <dbReference type="ChEBI" id="CHEBI:15378"/>
        <dbReference type="ChEBI" id="CHEBI:58405"/>
        <dbReference type="ChEBI" id="CHEBI:60033"/>
        <dbReference type="ChEBI" id="CHEBI:78435"/>
        <dbReference type="EC" id="2.4.99.28"/>
    </reaction>
</comment>
<evidence type="ECO:0000256" key="12">
    <source>
        <dbReference type="ARBA" id="ARBA00022676"/>
    </source>
</evidence>
<keyword evidence="16" id="KW-0133">Cell shape</keyword>
<dbReference type="InterPro" id="IPR012338">
    <property type="entry name" value="Beta-lactam/transpept-like"/>
</dbReference>
<name>A0A1Y6FY53_9GAMM</name>